<dbReference type="AlphaFoldDB" id="A0A183BEZ9"/>
<proteinExistence type="predicted"/>
<evidence type="ECO:0000313" key="4">
    <source>
        <dbReference type="WBParaSite" id="ECPE_0001782901-mRNA-1"/>
    </source>
</evidence>
<name>A0A183BEZ9_9TREM</name>
<dbReference type="WBParaSite" id="ECPE_0001782901-mRNA-1">
    <property type="protein sequence ID" value="ECPE_0001782901-mRNA-1"/>
    <property type="gene ID" value="ECPE_0001782901"/>
</dbReference>
<evidence type="ECO:0000313" key="3">
    <source>
        <dbReference type="Proteomes" id="UP000272942"/>
    </source>
</evidence>
<organism evidence="4">
    <name type="scientific">Echinostoma caproni</name>
    <dbReference type="NCBI Taxonomy" id="27848"/>
    <lineage>
        <taxon>Eukaryota</taxon>
        <taxon>Metazoa</taxon>
        <taxon>Spiralia</taxon>
        <taxon>Lophotrochozoa</taxon>
        <taxon>Platyhelminthes</taxon>
        <taxon>Trematoda</taxon>
        <taxon>Digenea</taxon>
        <taxon>Plagiorchiida</taxon>
        <taxon>Echinostomata</taxon>
        <taxon>Echinostomatoidea</taxon>
        <taxon>Echinostomatidae</taxon>
        <taxon>Echinostoma</taxon>
    </lineage>
</organism>
<reference evidence="4" key="1">
    <citation type="submission" date="2016-06" db="UniProtKB">
        <authorList>
            <consortium name="WormBaseParasite"/>
        </authorList>
    </citation>
    <scope>IDENTIFICATION</scope>
</reference>
<dbReference type="Proteomes" id="UP000272942">
    <property type="component" value="Unassembled WGS sequence"/>
</dbReference>
<feature type="region of interest" description="Disordered" evidence="1">
    <location>
        <begin position="47"/>
        <end position="75"/>
    </location>
</feature>
<keyword evidence="3" id="KW-1185">Reference proteome</keyword>
<sequence>MELPNHFSPVLRTVTSELSESSVPLSARRLLPLNRQQPVEELITPTHKSCTHTPELSKPAQTPGLRRRQRTRVIPSCLTRKIHTPRVASKLATATLDCPVPPQSEQTRQVRKRVSFSNESCSSSTVSSRPELKRSRSQHSTNPPKQLKKRKNKLEEIRISALLRGQQHAIVDLDDSLRSRRLSSPRTLRLSSSSERIRNGKADTKCVTLSDNHPSSSPAKPNTALCNAVPVVSVTRLPDSSHKLGVAIRNTPGALSMNTSATGKSRITLCDSTQRVLTQSSRANSIRCR</sequence>
<reference evidence="2 3" key="2">
    <citation type="submission" date="2018-11" db="EMBL/GenBank/DDBJ databases">
        <authorList>
            <consortium name="Pathogen Informatics"/>
        </authorList>
    </citation>
    <scope>NUCLEOTIDE SEQUENCE [LARGE SCALE GENOMIC DNA]</scope>
    <source>
        <strain evidence="2 3">Egypt</strain>
    </source>
</reference>
<evidence type="ECO:0000313" key="2">
    <source>
        <dbReference type="EMBL" id="VDP95097.1"/>
    </source>
</evidence>
<gene>
    <name evidence="2" type="ORF">ECPE_LOCUS17785</name>
</gene>
<feature type="region of interest" description="Disordered" evidence="1">
    <location>
        <begin position="97"/>
        <end position="151"/>
    </location>
</feature>
<protein>
    <submittedName>
        <fullName evidence="2 4">Uncharacterized protein</fullName>
    </submittedName>
</protein>
<evidence type="ECO:0000256" key="1">
    <source>
        <dbReference type="SAM" id="MobiDB-lite"/>
    </source>
</evidence>
<accession>A0A183BEZ9</accession>
<dbReference type="EMBL" id="UZAN01071588">
    <property type="protein sequence ID" value="VDP95097.1"/>
    <property type="molecule type" value="Genomic_DNA"/>
</dbReference>
<feature type="compositionally biased region" description="Low complexity" evidence="1">
    <location>
        <begin position="115"/>
        <end position="128"/>
    </location>
</feature>